<dbReference type="Gene3D" id="4.10.860.20">
    <property type="entry name" value="Rabenosyn, Rab binding domain"/>
    <property type="match status" value="1"/>
</dbReference>
<dbReference type="PROSITE" id="PS51257">
    <property type="entry name" value="PROKAR_LIPOPROTEIN"/>
    <property type="match status" value="1"/>
</dbReference>
<dbReference type="Pfam" id="PF11464">
    <property type="entry name" value="Rbsn"/>
    <property type="match status" value="1"/>
</dbReference>
<dbReference type="OrthoDB" id="166134at2759"/>
<keyword evidence="3" id="KW-0862">Zinc</keyword>
<organism evidence="7 8">
    <name type="scientific">Dentipellis fragilis</name>
    <dbReference type="NCBI Taxonomy" id="205917"/>
    <lineage>
        <taxon>Eukaryota</taxon>
        <taxon>Fungi</taxon>
        <taxon>Dikarya</taxon>
        <taxon>Basidiomycota</taxon>
        <taxon>Agaricomycotina</taxon>
        <taxon>Agaricomycetes</taxon>
        <taxon>Russulales</taxon>
        <taxon>Hericiaceae</taxon>
        <taxon>Dentipellis</taxon>
    </lineage>
</organism>
<dbReference type="PANTHER" id="PTHR13510">
    <property type="entry name" value="FYVE-FINGER-CONTAINING RAB5 EFFECTOR PROTEIN RABENOSYN-5-RELATED"/>
    <property type="match status" value="1"/>
</dbReference>
<feature type="domain" description="FYVE-type" evidence="6">
    <location>
        <begin position="490"/>
        <end position="597"/>
    </location>
</feature>
<dbReference type="Proteomes" id="UP000298327">
    <property type="component" value="Unassembled WGS sequence"/>
</dbReference>
<reference evidence="7 8" key="1">
    <citation type="submission" date="2019-02" db="EMBL/GenBank/DDBJ databases">
        <title>Genome sequencing of the rare red list fungi Dentipellis fragilis.</title>
        <authorList>
            <person name="Buettner E."/>
            <person name="Kellner H."/>
        </authorList>
    </citation>
    <scope>NUCLEOTIDE SEQUENCE [LARGE SCALE GENOMIC DNA]</scope>
    <source>
        <strain evidence="7 8">DSM 105465</strain>
    </source>
</reference>
<dbReference type="CDD" id="cd15737">
    <property type="entry name" value="FYVE2_Vac1p_like"/>
    <property type="match status" value="1"/>
</dbReference>
<keyword evidence="8" id="KW-1185">Reference proteome</keyword>
<feature type="compositionally biased region" description="Polar residues" evidence="5">
    <location>
        <begin position="326"/>
        <end position="342"/>
    </location>
</feature>
<evidence type="ECO:0000259" key="6">
    <source>
        <dbReference type="PROSITE" id="PS50178"/>
    </source>
</evidence>
<dbReference type="SMART" id="SM00064">
    <property type="entry name" value="FYVE"/>
    <property type="match status" value="1"/>
</dbReference>
<dbReference type="InterPro" id="IPR000306">
    <property type="entry name" value="Znf_FYVE"/>
</dbReference>
<feature type="compositionally biased region" description="Polar residues" evidence="5">
    <location>
        <begin position="280"/>
        <end position="297"/>
    </location>
</feature>
<dbReference type="GO" id="GO:0008270">
    <property type="term" value="F:zinc ion binding"/>
    <property type="evidence" value="ECO:0007669"/>
    <property type="project" value="UniProtKB-KW"/>
</dbReference>
<dbReference type="Gene3D" id="3.30.40.10">
    <property type="entry name" value="Zinc/RING finger domain, C3HC4 (zinc finger)"/>
    <property type="match status" value="1"/>
</dbReference>
<feature type="compositionally biased region" description="Polar residues" evidence="5">
    <location>
        <begin position="237"/>
        <end position="248"/>
    </location>
</feature>
<feature type="compositionally biased region" description="Pro residues" evidence="5">
    <location>
        <begin position="88"/>
        <end position="98"/>
    </location>
</feature>
<dbReference type="PROSITE" id="PS50178">
    <property type="entry name" value="ZF_FYVE"/>
    <property type="match status" value="1"/>
</dbReference>
<evidence type="ECO:0000313" key="8">
    <source>
        <dbReference type="Proteomes" id="UP000298327"/>
    </source>
</evidence>
<gene>
    <name evidence="7" type="ORF">EVG20_g4427</name>
</gene>
<evidence type="ECO:0000256" key="5">
    <source>
        <dbReference type="SAM" id="MobiDB-lite"/>
    </source>
</evidence>
<sequence>MDTRRPGLSLSSPLSSLSCSLYYHLRTSSVKLHNSSLQSFKRSFVVFLPGHLRLAATVMESLPPPVPYQAYRSKRHSRNFSNQTLPPSTTPSPLPPSSPTSITAVHEPLPSSARPEASRAETDYRPMDKTRRRSSLGREPPVLEISTKSVPASEPNRNSSPPNSATPTNGSNGTIQPTIAATLHPRPASSASTSIRPVDTSRRASDIPSSSSASTPTTSRRTSTFRHIPPRHPSAAATPSTLRSSTGSFVRDSPVSARQFDQVPTPRETIRPTPVKPIAHTSSHGTQISTTSTLGSDSHTHTPVHRHDTSRTHSPHVSSDLPHPSVRTTSLQHSLHPSTKSPSPVPLSGTPTPIGSASPASTPSRSHTPIRTSAPYRPGFQPKGVYRPRTDEFLDARREFRDVGRVERTRLERRLEKLIHLHFGSESEKKAVERPRQSKRMSSLFDFDIKELRNMDAGDLWRGVVQSQITPGSKADIRAAEQHVTPWQEDATVSACPLCTASFHSITNRKHHCRLCGRIICALPPKHPQRPATCSLLFVVDPKSGRIEEVGEGVDYGVRKRGSPTVNGRGKEKEELGEEDKFLKGVRICRDCRPILLHQQYIHENAGASTFARLYDVFISLEKEIEDSLPLFQELLLTLSHDDQPTPEASAARKRLLEAFAQYDALAKRIRKLPTSGAGSSQDRVQAAVLSRANAFLQKNMFPLQSLPKPKKATSSPVPRQEAQAVDPDSEVAHALQPLLEQEALLESFINEAKAHRKFEDVKTLKSSLRDIQVEIDRIMANSQNGGLPVNGKGQSK</sequence>
<evidence type="ECO:0000256" key="4">
    <source>
        <dbReference type="PROSITE-ProRule" id="PRU00091"/>
    </source>
</evidence>
<dbReference type="InterPro" id="IPR011011">
    <property type="entry name" value="Znf_FYVE_PHD"/>
</dbReference>
<dbReference type="InterPro" id="IPR013083">
    <property type="entry name" value="Znf_RING/FYVE/PHD"/>
</dbReference>
<feature type="region of interest" description="Disordered" evidence="5">
    <location>
        <begin position="79"/>
        <end position="387"/>
    </location>
</feature>
<comment type="caution">
    <text evidence="7">The sequence shown here is derived from an EMBL/GenBank/DDBJ whole genome shotgun (WGS) entry which is preliminary data.</text>
</comment>
<dbReference type="InterPro" id="IPR021565">
    <property type="entry name" value="Rbsn_Rab-bd"/>
</dbReference>
<feature type="compositionally biased region" description="Basic and acidic residues" evidence="5">
    <location>
        <begin position="116"/>
        <end position="129"/>
    </location>
</feature>
<feature type="compositionally biased region" description="Low complexity" evidence="5">
    <location>
        <begin position="206"/>
        <end position="222"/>
    </location>
</feature>
<accession>A0A4Y9YWS2</accession>
<dbReference type="SUPFAM" id="SSF57903">
    <property type="entry name" value="FYVE/PHD zinc finger"/>
    <property type="match status" value="1"/>
</dbReference>
<dbReference type="Pfam" id="PF01363">
    <property type="entry name" value="FYVE"/>
    <property type="match status" value="1"/>
</dbReference>
<keyword evidence="1" id="KW-0479">Metal-binding</keyword>
<feature type="region of interest" description="Disordered" evidence="5">
    <location>
        <begin position="706"/>
        <end position="728"/>
    </location>
</feature>
<dbReference type="AlphaFoldDB" id="A0A4Y9YWS2"/>
<proteinExistence type="predicted"/>
<dbReference type="PANTHER" id="PTHR13510:SF44">
    <property type="entry name" value="RABENOSYN-5"/>
    <property type="match status" value="1"/>
</dbReference>
<evidence type="ECO:0000256" key="3">
    <source>
        <dbReference type="ARBA" id="ARBA00022833"/>
    </source>
</evidence>
<dbReference type="SUPFAM" id="SSF140125">
    <property type="entry name" value="Rabenosyn-5 Rab-binding domain-like"/>
    <property type="match status" value="1"/>
</dbReference>
<name>A0A4Y9YWS2_9AGAM</name>
<feature type="compositionally biased region" description="Polar residues" evidence="5">
    <location>
        <begin position="349"/>
        <end position="371"/>
    </location>
</feature>
<protein>
    <recommendedName>
        <fullName evidence="6">FYVE-type domain-containing protein</fullName>
    </recommendedName>
</protein>
<feature type="compositionally biased region" description="Low complexity" evidence="5">
    <location>
        <begin position="151"/>
        <end position="172"/>
    </location>
</feature>
<dbReference type="STRING" id="205917.A0A4Y9YWS2"/>
<dbReference type="InterPro" id="IPR017455">
    <property type="entry name" value="Znf_FYVE-rel"/>
</dbReference>
<evidence type="ECO:0000256" key="2">
    <source>
        <dbReference type="ARBA" id="ARBA00022771"/>
    </source>
</evidence>
<dbReference type="EMBL" id="SEOQ01000228">
    <property type="protein sequence ID" value="TFY66662.1"/>
    <property type="molecule type" value="Genomic_DNA"/>
</dbReference>
<dbReference type="InterPro" id="IPR052727">
    <property type="entry name" value="Rab4/Rab5_effector"/>
</dbReference>
<evidence type="ECO:0000256" key="1">
    <source>
        <dbReference type="ARBA" id="ARBA00022723"/>
    </source>
</evidence>
<evidence type="ECO:0000313" key="7">
    <source>
        <dbReference type="EMBL" id="TFY66662.1"/>
    </source>
</evidence>
<keyword evidence="2 4" id="KW-0863">Zinc-finger</keyword>
<dbReference type="InterPro" id="IPR036531">
    <property type="entry name" value="Rbsn_Rab-bd_sf"/>
</dbReference>